<dbReference type="EMBL" id="JAGPXC010000007">
    <property type="protein sequence ID" value="KAH6648729.1"/>
    <property type="molecule type" value="Genomic_DNA"/>
</dbReference>
<reference evidence="1" key="1">
    <citation type="journal article" date="2021" name="Nat. Commun.">
        <title>Genetic determinants of endophytism in the Arabidopsis root mycobiome.</title>
        <authorList>
            <person name="Mesny F."/>
            <person name="Miyauchi S."/>
            <person name="Thiergart T."/>
            <person name="Pickel B."/>
            <person name="Atanasova L."/>
            <person name="Karlsson M."/>
            <person name="Huettel B."/>
            <person name="Barry K.W."/>
            <person name="Haridas S."/>
            <person name="Chen C."/>
            <person name="Bauer D."/>
            <person name="Andreopoulos W."/>
            <person name="Pangilinan J."/>
            <person name="LaButti K."/>
            <person name="Riley R."/>
            <person name="Lipzen A."/>
            <person name="Clum A."/>
            <person name="Drula E."/>
            <person name="Henrissat B."/>
            <person name="Kohler A."/>
            <person name="Grigoriev I.V."/>
            <person name="Martin F.M."/>
            <person name="Hacquard S."/>
        </authorList>
    </citation>
    <scope>NUCLEOTIDE SEQUENCE</scope>
    <source>
        <strain evidence="1">MPI-SDFR-AT-0073</strain>
    </source>
</reference>
<organism evidence="1 2">
    <name type="scientific">Truncatella angustata</name>
    <dbReference type="NCBI Taxonomy" id="152316"/>
    <lineage>
        <taxon>Eukaryota</taxon>
        <taxon>Fungi</taxon>
        <taxon>Dikarya</taxon>
        <taxon>Ascomycota</taxon>
        <taxon>Pezizomycotina</taxon>
        <taxon>Sordariomycetes</taxon>
        <taxon>Xylariomycetidae</taxon>
        <taxon>Amphisphaeriales</taxon>
        <taxon>Sporocadaceae</taxon>
        <taxon>Truncatella</taxon>
    </lineage>
</organism>
<name>A0A9P8ZVF8_9PEZI</name>
<gene>
    <name evidence="1" type="ORF">BKA67DRAFT_575651</name>
</gene>
<dbReference type="RefSeq" id="XP_045955236.1">
    <property type="nucleotide sequence ID" value="XM_046103513.1"/>
</dbReference>
<evidence type="ECO:0000313" key="1">
    <source>
        <dbReference type="EMBL" id="KAH6648729.1"/>
    </source>
</evidence>
<evidence type="ECO:0000313" key="2">
    <source>
        <dbReference type="Proteomes" id="UP000758603"/>
    </source>
</evidence>
<dbReference type="GeneID" id="70132405"/>
<comment type="caution">
    <text evidence="1">The sequence shown here is derived from an EMBL/GenBank/DDBJ whole genome shotgun (WGS) entry which is preliminary data.</text>
</comment>
<protein>
    <submittedName>
        <fullName evidence="1">Uncharacterized protein</fullName>
    </submittedName>
</protein>
<keyword evidence="2" id="KW-1185">Reference proteome</keyword>
<dbReference type="Proteomes" id="UP000758603">
    <property type="component" value="Unassembled WGS sequence"/>
</dbReference>
<accession>A0A9P8ZVF8</accession>
<proteinExistence type="predicted"/>
<dbReference type="AlphaFoldDB" id="A0A9P8ZVF8"/>
<sequence length="67" mass="7700">MYIIHTLTKILFVHRIHHVRSVTKCEITLLTSLTRNSARPWLIGHNSGTEVAINRRVNGDFDCDTRA</sequence>